<comment type="caution">
    <text evidence="1">The sequence shown here is derived from an EMBL/GenBank/DDBJ whole genome shotgun (WGS) entry which is preliminary data.</text>
</comment>
<dbReference type="Gene3D" id="1.10.10.10">
    <property type="entry name" value="Winged helix-like DNA-binding domain superfamily/Winged helix DNA-binding domain"/>
    <property type="match status" value="1"/>
</dbReference>
<name>X1FX77_9ZZZZ</name>
<evidence type="ECO:0008006" key="2">
    <source>
        <dbReference type="Google" id="ProtNLM"/>
    </source>
</evidence>
<dbReference type="EMBL" id="BARU01013190">
    <property type="protein sequence ID" value="GAH33934.1"/>
    <property type="molecule type" value="Genomic_DNA"/>
</dbReference>
<proteinExistence type="predicted"/>
<organism evidence="1">
    <name type="scientific">marine sediment metagenome</name>
    <dbReference type="NCBI Taxonomy" id="412755"/>
    <lineage>
        <taxon>unclassified sequences</taxon>
        <taxon>metagenomes</taxon>
        <taxon>ecological metagenomes</taxon>
    </lineage>
</organism>
<dbReference type="InterPro" id="IPR036390">
    <property type="entry name" value="WH_DNA-bd_sf"/>
</dbReference>
<protein>
    <recommendedName>
        <fullName evidence="2">ArnR1-like winged helix-turn-helix domain-containing protein</fullName>
    </recommendedName>
</protein>
<accession>X1FX77</accession>
<evidence type="ECO:0000313" key="1">
    <source>
        <dbReference type="EMBL" id="GAH33934.1"/>
    </source>
</evidence>
<dbReference type="SUPFAM" id="SSF46785">
    <property type="entry name" value="Winged helix' DNA-binding domain"/>
    <property type="match status" value="1"/>
</dbReference>
<reference evidence="1" key="1">
    <citation type="journal article" date="2014" name="Front. Microbiol.">
        <title>High frequency of phylogenetically diverse reductive dehalogenase-homologous genes in deep subseafloor sedimentary metagenomes.</title>
        <authorList>
            <person name="Kawai M."/>
            <person name="Futagami T."/>
            <person name="Toyoda A."/>
            <person name="Takaki Y."/>
            <person name="Nishi S."/>
            <person name="Hori S."/>
            <person name="Arai W."/>
            <person name="Tsubouchi T."/>
            <person name="Morono Y."/>
            <person name="Uchiyama I."/>
            <person name="Ito T."/>
            <person name="Fujiyama A."/>
            <person name="Inagaki F."/>
            <person name="Takami H."/>
        </authorList>
    </citation>
    <scope>NUCLEOTIDE SEQUENCE</scope>
    <source>
        <strain evidence="1">Expedition CK06-06</strain>
    </source>
</reference>
<sequence length="63" mass="7278">EFTTDELIKNLNIYKGTFTRPKNTLIKKGLIGISKEKGINNTIIYQLTTKGKQFIKTYFNEHA</sequence>
<dbReference type="AlphaFoldDB" id="X1FX77"/>
<feature type="non-terminal residue" evidence="1">
    <location>
        <position position="1"/>
    </location>
</feature>
<gene>
    <name evidence="1" type="ORF">S03H2_23958</name>
</gene>
<dbReference type="InterPro" id="IPR036388">
    <property type="entry name" value="WH-like_DNA-bd_sf"/>
</dbReference>